<name>A0AA35V3P5_LACSI</name>
<dbReference type="Proteomes" id="UP001177003">
    <property type="component" value="Chromosome 0"/>
</dbReference>
<keyword evidence="2" id="KW-1185">Reference proteome</keyword>
<dbReference type="AlphaFoldDB" id="A0AA35V3P5"/>
<reference evidence="1" key="1">
    <citation type="submission" date="2023-04" db="EMBL/GenBank/DDBJ databases">
        <authorList>
            <person name="Vijverberg K."/>
            <person name="Xiong W."/>
            <person name="Schranz E."/>
        </authorList>
    </citation>
    <scope>NUCLEOTIDE SEQUENCE</scope>
</reference>
<sequence>MMVLETMNIYMLDILKEGLYVPLRTITKEEKELVTLRALIHQLTEDEKKKVNFDVCVRAAICISFLYNVYHLVENYVYAKVIILTVKITYEGTDEVNNNLKNSIICKYE</sequence>
<protein>
    <submittedName>
        <fullName evidence="1">Uncharacterized protein</fullName>
    </submittedName>
</protein>
<dbReference type="EMBL" id="OX465086">
    <property type="protein sequence ID" value="CAI9261428.1"/>
    <property type="molecule type" value="Genomic_DNA"/>
</dbReference>
<gene>
    <name evidence="1" type="ORF">LSALG_LOCUS2217</name>
</gene>
<evidence type="ECO:0000313" key="1">
    <source>
        <dbReference type="EMBL" id="CAI9261428.1"/>
    </source>
</evidence>
<evidence type="ECO:0000313" key="2">
    <source>
        <dbReference type="Proteomes" id="UP001177003"/>
    </source>
</evidence>
<proteinExistence type="predicted"/>
<organism evidence="1 2">
    <name type="scientific">Lactuca saligna</name>
    <name type="common">Willowleaf lettuce</name>
    <dbReference type="NCBI Taxonomy" id="75948"/>
    <lineage>
        <taxon>Eukaryota</taxon>
        <taxon>Viridiplantae</taxon>
        <taxon>Streptophyta</taxon>
        <taxon>Embryophyta</taxon>
        <taxon>Tracheophyta</taxon>
        <taxon>Spermatophyta</taxon>
        <taxon>Magnoliopsida</taxon>
        <taxon>eudicotyledons</taxon>
        <taxon>Gunneridae</taxon>
        <taxon>Pentapetalae</taxon>
        <taxon>asterids</taxon>
        <taxon>campanulids</taxon>
        <taxon>Asterales</taxon>
        <taxon>Asteraceae</taxon>
        <taxon>Cichorioideae</taxon>
        <taxon>Cichorieae</taxon>
        <taxon>Lactucinae</taxon>
        <taxon>Lactuca</taxon>
    </lineage>
</organism>
<accession>A0AA35V3P5</accession>